<dbReference type="Gene3D" id="2.60.40.10">
    <property type="entry name" value="Immunoglobulins"/>
    <property type="match status" value="1"/>
</dbReference>
<dbReference type="Proteomes" id="UP000000925">
    <property type="component" value="Chromosome"/>
</dbReference>
<dbReference type="AlphaFoldDB" id="D5EM72"/>
<dbReference type="EMBL" id="CP001998">
    <property type="protein sequence ID" value="ADE55232.1"/>
    <property type="molecule type" value="Genomic_DNA"/>
</dbReference>
<protein>
    <recommendedName>
        <fullName evidence="4">DUF1573 domain-containing protein</fullName>
    </recommendedName>
</protein>
<evidence type="ECO:0008006" key="4">
    <source>
        <dbReference type="Google" id="ProtNLM"/>
    </source>
</evidence>
<dbReference type="InterPro" id="IPR013783">
    <property type="entry name" value="Ig-like_fold"/>
</dbReference>
<accession>D5EM72</accession>
<feature type="signal peptide" evidence="1">
    <location>
        <begin position="1"/>
        <end position="18"/>
    </location>
</feature>
<dbReference type="OrthoDB" id="194811at2"/>
<evidence type="ECO:0000256" key="1">
    <source>
        <dbReference type="SAM" id="SignalP"/>
    </source>
</evidence>
<proteinExistence type="predicted"/>
<dbReference type="KEGG" id="caa:Caka_2215"/>
<feature type="chain" id="PRO_5003071599" description="DUF1573 domain-containing protein" evidence="1">
    <location>
        <begin position="19"/>
        <end position="218"/>
    </location>
</feature>
<evidence type="ECO:0000313" key="2">
    <source>
        <dbReference type="EMBL" id="ADE55232.1"/>
    </source>
</evidence>
<evidence type="ECO:0000313" key="3">
    <source>
        <dbReference type="Proteomes" id="UP000000925"/>
    </source>
</evidence>
<keyword evidence="3" id="KW-1185">Reference proteome</keyword>
<dbReference type="PANTHER" id="PTHR37833">
    <property type="entry name" value="LIPOPROTEIN-RELATED"/>
    <property type="match status" value="1"/>
</dbReference>
<dbReference type="STRING" id="583355.Caka_2215"/>
<dbReference type="PANTHER" id="PTHR37833:SF1">
    <property type="entry name" value="SIGNAL PEPTIDE PROTEIN"/>
    <property type="match status" value="1"/>
</dbReference>
<reference evidence="2 3" key="1">
    <citation type="journal article" date="2010" name="Stand. Genomic Sci.">
        <title>Complete genome sequence of Coraliomargarita akajimensis type strain (04OKA010-24).</title>
        <authorList>
            <person name="Mavromatis K."/>
            <person name="Abt B."/>
            <person name="Brambilla E."/>
            <person name="Lapidus A."/>
            <person name="Copeland A."/>
            <person name="Deshpande S."/>
            <person name="Nolan M."/>
            <person name="Lucas S."/>
            <person name="Tice H."/>
            <person name="Cheng J.F."/>
            <person name="Han C."/>
            <person name="Detter J.C."/>
            <person name="Woyke T."/>
            <person name="Goodwin L."/>
            <person name="Pitluck S."/>
            <person name="Held B."/>
            <person name="Brettin T."/>
            <person name="Tapia R."/>
            <person name="Ivanova N."/>
            <person name="Mikhailova N."/>
            <person name="Pati A."/>
            <person name="Liolios K."/>
            <person name="Chen A."/>
            <person name="Palaniappan K."/>
            <person name="Land M."/>
            <person name="Hauser L."/>
            <person name="Chang Y.J."/>
            <person name="Jeffries C.D."/>
            <person name="Rohde M."/>
            <person name="Goker M."/>
            <person name="Bristow J."/>
            <person name="Eisen J.A."/>
            <person name="Markowitz V."/>
            <person name="Hugenholtz P."/>
            <person name="Klenk H.P."/>
            <person name="Kyrpides N.C."/>
        </authorList>
    </citation>
    <scope>NUCLEOTIDE SEQUENCE [LARGE SCALE GENOMIC DNA]</scope>
    <source>
        <strain evidence="3">DSM 45221 / IAM 15411 / JCM 23193 / KCTC 12865</strain>
    </source>
</reference>
<organism evidence="2 3">
    <name type="scientific">Coraliomargarita akajimensis (strain DSM 45221 / IAM 15411 / JCM 23193 / KCTC 12865 / 04OKA010-24)</name>
    <dbReference type="NCBI Taxonomy" id="583355"/>
    <lineage>
        <taxon>Bacteria</taxon>
        <taxon>Pseudomonadati</taxon>
        <taxon>Verrucomicrobiota</taxon>
        <taxon>Opitutia</taxon>
        <taxon>Puniceicoccales</taxon>
        <taxon>Coraliomargaritaceae</taxon>
        <taxon>Coraliomargarita</taxon>
    </lineage>
</organism>
<name>D5EM72_CORAD</name>
<dbReference type="InterPro" id="IPR011467">
    <property type="entry name" value="DUF1573"/>
</dbReference>
<sequence>MKFLQTLFIFFLVSVAQASTLIWDRTEARVAMKPEQAVAKAEYTLTNNSDAPLRISKVSSSCGCTGTVIGKRILNPGESTEITAKFSKGKRTGTNHNKLAVYIDEQSKPVATLHFIVDIPELIRTTPQIVYWNSKTSKTPRTIEVSLNDQYIDKLDSIEFDAALVSVERVVSQDNASHFQLIVEPVDYSQPLRHSIEIKCQSKSGDPVSSKVHAFAHP</sequence>
<dbReference type="eggNOG" id="COG2010">
    <property type="taxonomic scope" value="Bacteria"/>
</dbReference>
<dbReference type="Pfam" id="PF07610">
    <property type="entry name" value="DUF1573"/>
    <property type="match status" value="1"/>
</dbReference>
<dbReference type="RefSeq" id="WP_013043954.1">
    <property type="nucleotide sequence ID" value="NC_014008.1"/>
</dbReference>
<dbReference type="HOGENOM" id="CLU_1265169_0_0_0"/>
<keyword evidence="1" id="KW-0732">Signal</keyword>
<gene>
    <name evidence="2" type="ordered locus">Caka_2215</name>
</gene>